<feature type="domain" description="Jacalin-type lectin" evidence="10">
    <location>
        <begin position="312"/>
        <end position="457"/>
    </location>
</feature>
<dbReference type="SMR" id="A0A3B6KP68"/>
<evidence type="ECO:0000313" key="12">
    <source>
        <dbReference type="Proteomes" id="UP000019116"/>
    </source>
</evidence>
<protein>
    <recommendedName>
        <fullName evidence="13">Jacalin-type lectin domain-containing protein</fullName>
    </recommendedName>
</protein>
<dbReference type="InterPro" id="IPR036404">
    <property type="entry name" value="Jacalin-like_lectin_dom_sf"/>
</dbReference>
<dbReference type="Gramene" id="TraesNOR5A03G02767540.1">
    <property type="protein sequence ID" value="TraesNOR5A03G02767540.1"/>
    <property type="gene ID" value="TraesNOR5A03G02767540"/>
</dbReference>
<sequence length="644" mass="72194">MENLHLEPKDLKYSLLEEVTNGFSEEHKVGTGGFGEVYKGVLDNRQEIAVKKLHYMPGLNDEQFKHEFNNLMRVQHQNIIRLVGYCYEIRHIHHELKGEYVFARVEERALCFEYLRGGSLDRHLSDEFSGLDWHTRYKIIKGICEGLNYLHKGSNDPMYHLDLKPANILLDEEMMPKIGDFGLSRLFASTKTFTTKILAGTLAYMPPEYIQKRQISEKYDIFSLGVIIIEIIAGPLGRFKYADMSSSEEFIQHVNKNWRKRIAEVDCRQVKRCIKIAVNCVDADKGNRPTIEDVIHELKEGEEQDKSQEPVVTRLGPWGGNGGMAYDITVTPHRLKSVTIYSGIIVDQLKFSYTDHSGHQRNVGQWGGSMSGDGYTIKLQPSEFLTEMAGTIGTFFRTHSNNVITSLALVTNQDRYGPFGRGGGSRFRVPMERNSNIVGFFARAGSHLDAIGVYVSRISHTTDHDGEEVVSCPGEEQEESQEPVATKLGPWGGNGGTAYDITVAPHRLESVTVYSGVIVDVLEFSYTDHSGHEHNVGPWGGPWEGNAGHKIKLRPSEFVTEISGTVGRFGRSYSNVITSLTMVTNEGTYGPFGEGRGSPFRNRVERNSKMVGFFARAGRYLHAIGVYVKPVHHTPDHGGEEAIS</sequence>
<dbReference type="Pfam" id="PF01419">
    <property type="entry name" value="Jacalin"/>
    <property type="match status" value="2"/>
</dbReference>
<dbReference type="FunFam" id="1.10.510.10:FF:000625">
    <property type="entry name" value="Cysteine-rich receptor-like protein kinase 6"/>
    <property type="match status" value="1"/>
</dbReference>
<dbReference type="RefSeq" id="XP_044385802.1">
    <property type="nucleotide sequence ID" value="XM_044529867.1"/>
</dbReference>
<organism evidence="11">
    <name type="scientific">Triticum aestivum</name>
    <name type="common">Wheat</name>
    <dbReference type="NCBI Taxonomy" id="4565"/>
    <lineage>
        <taxon>Eukaryota</taxon>
        <taxon>Viridiplantae</taxon>
        <taxon>Streptophyta</taxon>
        <taxon>Embryophyta</taxon>
        <taxon>Tracheophyta</taxon>
        <taxon>Spermatophyta</taxon>
        <taxon>Magnoliopsida</taxon>
        <taxon>Liliopsida</taxon>
        <taxon>Poales</taxon>
        <taxon>Poaceae</taxon>
        <taxon>BOP clade</taxon>
        <taxon>Pooideae</taxon>
        <taxon>Triticodae</taxon>
        <taxon>Triticeae</taxon>
        <taxon>Triticinae</taxon>
        <taxon>Triticum</taxon>
    </lineage>
</organism>
<dbReference type="STRING" id="4565.A0A3B6KP68"/>
<evidence type="ECO:0000256" key="2">
    <source>
        <dbReference type="ARBA" id="ARBA00022679"/>
    </source>
</evidence>
<dbReference type="InterPro" id="IPR033734">
    <property type="entry name" value="Jacalin-like_lectin_dom_plant"/>
</dbReference>
<dbReference type="PROSITE" id="PS51752">
    <property type="entry name" value="JACALIN_LECTIN"/>
    <property type="match status" value="2"/>
</dbReference>
<evidence type="ECO:0000256" key="1">
    <source>
        <dbReference type="ARBA" id="ARBA00006568"/>
    </source>
</evidence>
<dbReference type="FunFam" id="2.100.10.30:FF:000001">
    <property type="entry name" value="Jacalin-related lectin 33"/>
    <property type="match status" value="2"/>
</dbReference>
<dbReference type="SUPFAM" id="SSF56112">
    <property type="entry name" value="Protein kinase-like (PK-like)"/>
    <property type="match status" value="1"/>
</dbReference>
<dbReference type="FunFam" id="3.30.200.20:FF:000465">
    <property type="entry name" value="Cysteine-rich receptor-like protein kinase 6"/>
    <property type="match status" value="1"/>
</dbReference>
<dbReference type="PROSITE" id="PS50011">
    <property type="entry name" value="PROTEIN_KINASE_DOM"/>
    <property type="match status" value="1"/>
</dbReference>
<dbReference type="Gramene" id="TraesCS5A03G1023400.1">
    <property type="protein sequence ID" value="TraesCS5A03G1023400.1.CDS"/>
    <property type="gene ID" value="TraesCS5A03G1023400"/>
</dbReference>
<dbReference type="EnsemblPlants" id="TraesCS5A02G433600.1">
    <property type="protein sequence ID" value="TraesCS5A02G433600.1"/>
    <property type="gene ID" value="TraesCS5A02G433600"/>
</dbReference>
<accession>A0A3B6KP68</accession>
<dbReference type="InterPro" id="IPR017441">
    <property type="entry name" value="Protein_kinase_ATP_BS"/>
</dbReference>
<dbReference type="SMART" id="SM00220">
    <property type="entry name" value="S_TKc"/>
    <property type="match status" value="1"/>
</dbReference>
<dbReference type="OrthoDB" id="659885at2759"/>
<dbReference type="GO" id="GO:0030246">
    <property type="term" value="F:carbohydrate binding"/>
    <property type="evidence" value="ECO:0007669"/>
    <property type="project" value="UniProtKB-KW"/>
</dbReference>
<dbReference type="InterPro" id="IPR000719">
    <property type="entry name" value="Prot_kinase_dom"/>
</dbReference>
<evidence type="ECO:0000259" key="9">
    <source>
        <dbReference type="PROSITE" id="PS50011"/>
    </source>
</evidence>
<dbReference type="Gramene" id="TraesNOR5A03G02767540.2">
    <property type="protein sequence ID" value="TraesNOR5A03G02767540.2"/>
    <property type="gene ID" value="TraesNOR5A03G02767540"/>
</dbReference>
<feature type="binding site" evidence="7">
    <location>
        <position position="52"/>
    </location>
    <ligand>
        <name>ATP</name>
        <dbReference type="ChEBI" id="CHEBI:30616"/>
    </ligand>
</feature>
<evidence type="ECO:0000256" key="5">
    <source>
        <dbReference type="ARBA" id="ARBA00022777"/>
    </source>
</evidence>
<dbReference type="PROSITE" id="PS00107">
    <property type="entry name" value="PROTEIN_KINASE_ATP"/>
    <property type="match status" value="1"/>
</dbReference>
<evidence type="ECO:0000259" key="10">
    <source>
        <dbReference type="PROSITE" id="PS51752"/>
    </source>
</evidence>
<dbReference type="RefSeq" id="XP_044385800.1">
    <property type="nucleotide sequence ID" value="XM_044529865.1"/>
</dbReference>
<dbReference type="PANTHER" id="PTHR45707:SF46">
    <property type="entry name" value="PROTEIN KINASE DOMAIN-CONTAINING PROTEIN"/>
    <property type="match status" value="1"/>
</dbReference>
<dbReference type="GO" id="GO:0004672">
    <property type="term" value="F:protein kinase activity"/>
    <property type="evidence" value="ECO:0007669"/>
    <property type="project" value="InterPro"/>
</dbReference>
<dbReference type="PANTHER" id="PTHR45707">
    <property type="entry name" value="C2 CALCIUM/LIPID-BINDING PLANT PHOSPHORIBOSYLTRANSFERASE FAMILY PROTEIN"/>
    <property type="match status" value="1"/>
</dbReference>
<dbReference type="RefSeq" id="XP_044385798.1">
    <property type="nucleotide sequence ID" value="XM_044529863.1"/>
</dbReference>
<dbReference type="Pfam" id="PF00069">
    <property type="entry name" value="Pkinase"/>
    <property type="match status" value="1"/>
</dbReference>
<keyword evidence="4 7" id="KW-0547">Nucleotide-binding</keyword>
<evidence type="ECO:0000313" key="11">
    <source>
        <dbReference type="EnsemblPlants" id="TraesCS5A02G433600.1"/>
    </source>
</evidence>
<dbReference type="PaxDb" id="4565-Traes_5AL_6946D4AF8.3"/>
<dbReference type="GO" id="GO:0005524">
    <property type="term" value="F:ATP binding"/>
    <property type="evidence" value="ECO:0007669"/>
    <property type="project" value="UniProtKB-UniRule"/>
</dbReference>
<reference evidence="11" key="2">
    <citation type="submission" date="2018-10" db="UniProtKB">
        <authorList>
            <consortium name="EnsemblPlants"/>
        </authorList>
    </citation>
    <scope>IDENTIFICATION</scope>
</reference>
<keyword evidence="5" id="KW-0418">Kinase</keyword>
<dbReference type="Proteomes" id="UP000019116">
    <property type="component" value="Chromosome 5A"/>
</dbReference>
<keyword evidence="12" id="KW-1185">Reference proteome</keyword>
<evidence type="ECO:0000256" key="3">
    <source>
        <dbReference type="ARBA" id="ARBA00022734"/>
    </source>
</evidence>
<keyword evidence="2" id="KW-0808">Transferase</keyword>
<keyword evidence="3" id="KW-0430">Lectin</keyword>
<dbReference type="CDD" id="cd09612">
    <property type="entry name" value="Jacalin"/>
    <property type="match status" value="2"/>
</dbReference>
<dbReference type="Gene3D" id="2.100.10.30">
    <property type="entry name" value="Jacalin-like lectin domain"/>
    <property type="match status" value="2"/>
</dbReference>
<feature type="region of interest" description="Disordered" evidence="8">
    <location>
        <begin position="465"/>
        <end position="491"/>
    </location>
</feature>
<name>A0A3B6KP68_WHEAT</name>
<dbReference type="PROSITE" id="PS00108">
    <property type="entry name" value="PROTEIN_KINASE_ST"/>
    <property type="match status" value="1"/>
</dbReference>
<dbReference type="RefSeq" id="XP_044385801.1">
    <property type="nucleotide sequence ID" value="XM_044529866.1"/>
</dbReference>
<dbReference type="Gramene" id="TraesJAG5A03G02745280.1">
    <property type="protein sequence ID" value="TraesJAG5A03G02745280.1"/>
    <property type="gene ID" value="TraesJAG5A03G02745280"/>
</dbReference>
<dbReference type="InterPro" id="IPR001229">
    <property type="entry name" value="Jacalin-like_lectin_dom"/>
</dbReference>
<dbReference type="GeneID" id="123107990"/>
<dbReference type="AlphaFoldDB" id="A0A3B6KP68"/>
<dbReference type="Gramene" id="TraesCS5A02G433600.1">
    <property type="protein sequence ID" value="TraesCS5A02G433600.1"/>
    <property type="gene ID" value="TraesCS5A02G433600"/>
</dbReference>
<reference evidence="11" key="1">
    <citation type="submission" date="2018-08" db="EMBL/GenBank/DDBJ databases">
        <authorList>
            <person name="Rossello M."/>
        </authorList>
    </citation>
    <scope>NUCLEOTIDE SEQUENCE [LARGE SCALE GENOMIC DNA]</scope>
    <source>
        <strain evidence="11">cv. Chinese Spring</strain>
    </source>
</reference>
<dbReference type="InterPro" id="IPR008271">
    <property type="entry name" value="Ser/Thr_kinase_AS"/>
</dbReference>
<feature type="domain" description="Jacalin-type lectin" evidence="10">
    <location>
        <begin position="485"/>
        <end position="630"/>
    </location>
</feature>
<dbReference type="SUPFAM" id="SSF51101">
    <property type="entry name" value="Mannose-binding lectins"/>
    <property type="match status" value="2"/>
</dbReference>
<dbReference type="Gene3D" id="3.30.200.20">
    <property type="entry name" value="Phosphorylase Kinase, domain 1"/>
    <property type="match status" value="1"/>
</dbReference>
<feature type="domain" description="Protein kinase" evidence="9">
    <location>
        <begin position="23"/>
        <end position="299"/>
    </location>
</feature>
<keyword evidence="6 7" id="KW-0067">ATP-binding</keyword>
<proteinExistence type="inferred from homology"/>
<dbReference type="OMA" id="VPMRNNA"/>
<dbReference type="Gene3D" id="1.10.510.10">
    <property type="entry name" value="Transferase(Phosphotransferase) domain 1"/>
    <property type="match status" value="1"/>
</dbReference>
<evidence type="ECO:0008006" key="13">
    <source>
        <dbReference type="Google" id="ProtNLM"/>
    </source>
</evidence>
<evidence type="ECO:0000256" key="6">
    <source>
        <dbReference type="ARBA" id="ARBA00022840"/>
    </source>
</evidence>
<gene>
    <name evidence="11" type="primary">LOC123107990</name>
</gene>
<evidence type="ECO:0000256" key="8">
    <source>
        <dbReference type="SAM" id="MobiDB-lite"/>
    </source>
</evidence>
<comment type="similarity">
    <text evidence="1">Belongs to the jacalin lectin family.</text>
</comment>
<dbReference type="SMART" id="SM00915">
    <property type="entry name" value="Jacalin"/>
    <property type="match status" value="2"/>
</dbReference>
<dbReference type="InterPro" id="IPR011009">
    <property type="entry name" value="Kinase-like_dom_sf"/>
</dbReference>
<evidence type="ECO:0000256" key="4">
    <source>
        <dbReference type="ARBA" id="ARBA00022741"/>
    </source>
</evidence>
<evidence type="ECO:0000256" key="7">
    <source>
        <dbReference type="PROSITE-ProRule" id="PRU10141"/>
    </source>
</evidence>